<dbReference type="InterPro" id="IPR001932">
    <property type="entry name" value="PPM-type_phosphatase-like_dom"/>
</dbReference>
<evidence type="ECO:0000256" key="3">
    <source>
        <dbReference type="SAM" id="Phobius"/>
    </source>
</evidence>
<evidence type="ECO:0000259" key="4">
    <source>
        <dbReference type="SMART" id="SM00331"/>
    </source>
</evidence>
<dbReference type="PANTHER" id="PTHR43156">
    <property type="entry name" value="STAGE II SPORULATION PROTEIN E-RELATED"/>
    <property type="match status" value="1"/>
</dbReference>
<dbReference type="SUPFAM" id="SSF81606">
    <property type="entry name" value="PP2C-like"/>
    <property type="match status" value="1"/>
</dbReference>
<feature type="domain" description="PPM-type phosphatase" evidence="4">
    <location>
        <begin position="142"/>
        <end position="350"/>
    </location>
</feature>
<dbReference type="Proteomes" id="UP001595823">
    <property type="component" value="Unassembled WGS sequence"/>
</dbReference>
<evidence type="ECO:0000313" key="5">
    <source>
        <dbReference type="EMBL" id="MFC4334145.1"/>
    </source>
</evidence>
<reference evidence="6" key="1">
    <citation type="journal article" date="2019" name="Int. J. Syst. Evol. Microbiol.">
        <title>The Global Catalogue of Microorganisms (GCM) 10K type strain sequencing project: providing services to taxonomists for standard genome sequencing and annotation.</title>
        <authorList>
            <consortium name="The Broad Institute Genomics Platform"/>
            <consortium name="The Broad Institute Genome Sequencing Center for Infectious Disease"/>
            <person name="Wu L."/>
            <person name="Ma J."/>
        </authorList>
    </citation>
    <scope>NUCLEOTIDE SEQUENCE [LARGE SCALE GENOMIC DNA]</scope>
    <source>
        <strain evidence="6">IBRC-M 10908</strain>
    </source>
</reference>
<dbReference type="Pfam" id="PF07228">
    <property type="entry name" value="SpoIIE"/>
    <property type="match status" value="1"/>
</dbReference>
<dbReference type="PANTHER" id="PTHR43156:SF2">
    <property type="entry name" value="STAGE II SPORULATION PROTEIN E"/>
    <property type="match status" value="1"/>
</dbReference>
<keyword evidence="6" id="KW-1185">Reference proteome</keyword>
<sequence length="376" mass="40584">MVVRPVSQVPPKLWLSLFTATAVVLGLTAWELFTHSSIHAISILIAPPMIVALFFTWPVTLGIGAASVVAATAIVYSMPNLGIHPVHQHWVDIGLIVIAALSAIALSVSRERGRTRLEAATEIAAVAQKAIMRPLPKKTGPFLIAARYIAPQQGTQIGGDLYEVLETQFGVRFIVGDARGHGLKTVRLTSTVLGAFRFVAFDRADLTYLASGLDQSVSRNATEEDFVTGLLGQERGGTLELVNAGHPPPLLLRNGTVDYLETRTVAPPFGLGGSYTSVSFRLRPGDRVLLYTDGLAEARREGEFFPLFQRAQGLIGHGDVGDALDSLEDAVRDWIHNQVTDDIALMLLEYVPQTGSEPPSREEARPAGDDAPVQRP</sequence>
<feature type="transmembrane region" description="Helical" evidence="3">
    <location>
        <begin position="90"/>
        <end position="108"/>
    </location>
</feature>
<dbReference type="SMART" id="SM00331">
    <property type="entry name" value="PP2C_SIG"/>
    <property type="match status" value="1"/>
</dbReference>
<evidence type="ECO:0000256" key="2">
    <source>
        <dbReference type="SAM" id="MobiDB-lite"/>
    </source>
</evidence>
<evidence type="ECO:0000256" key="1">
    <source>
        <dbReference type="ARBA" id="ARBA00022801"/>
    </source>
</evidence>
<dbReference type="InterPro" id="IPR052016">
    <property type="entry name" value="Bact_Sigma-Reg"/>
</dbReference>
<gene>
    <name evidence="5" type="ORF">ACFPET_02925</name>
</gene>
<keyword evidence="1 5" id="KW-0378">Hydrolase</keyword>
<dbReference type="EMBL" id="JBHSDK010000002">
    <property type="protein sequence ID" value="MFC4334145.1"/>
    <property type="molecule type" value="Genomic_DNA"/>
</dbReference>
<dbReference type="Gene3D" id="3.60.40.10">
    <property type="entry name" value="PPM-type phosphatase domain"/>
    <property type="match status" value="1"/>
</dbReference>
<protein>
    <submittedName>
        <fullName evidence="5">PP2C family protein-serine/threonine phosphatase</fullName>
        <ecNumber evidence="5">3.1.3.16</ecNumber>
    </submittedName>
</protein>
<keyword evidence="3" id="KW-1133">Transmembrane helix</keyword>
<dbReference type="GO" id="GO:0004722">
    <property type="term" value="F:protein serine/threonine phosphatase activity"/>
    <property type="evidence" value="ECO:0007669"/>
    <property type="project" value="UniProtKB-EC"/>
</dbReference>
<keyword evidence="3" id="KW-0812">Transmembrane</keyword>
<proteinExistence type="predicted"/>
<evidence type="ECO:0000313" key="6">
    <source>
        <dbReference type="Proteomes" id="UP001595823"/>
    </source>
</evidence>
<comment type="caution">
    <text evidence="5">The sequence shown here is derived from an EMBL/GenBank/DDBJ whole genome shotgun (WGS) entry which is preliminary data.</text>
</comment>
<organism evidence="5 6">
    <name type="scientific">Salininema proteolyticum</name>
    <dbReference type="NCBI Taxonomy" id="1607685"/>
    <lineage>
        <taxon>Bacteria</taxon>
        <taxon>Bacillati</taxon>
        <taxon>Actinomycetota</taxon>
        <taxon>Actinomycetes</taxon>
        <taxon>Glycomycetales</taxon>
        <taxon>Glycomycetaceae</taxon>
        <taxon>Salininema</taxon>
    </lineage>
</organism>
<accession>A0ABV8TUJ4</accession>
<feature type="transmembrane region" description="Helical" evidence="3">
    <location>
        <begin position="45"/>
        <end position="78"/>
    </location>
</feature>
<dbReference type="RefSeq" id="WP_380617877.1">
    <property type="nucleotide sequence ID" value="NZ_JBHSDK010000002.1"/>
</dbReference>
<name>A0ABV8TUJ4_9ACTN</name>
<feature type="transmembrane region" description="Helical" evidence="3">
    <location>
        <begin position="13"/>
        <end position="33"/>
    </location>
</feature>
<feature type="compositionally biased region" description="Basic and acidic residues" evidence="2">
    <location>
        <begin position="359"/>
        <end position="368"/>
    </location>
</feature>
<dbReference type="InterPro" id="IPR036457">
    <property type="entry name" value="PPM-type-like_dom_sf"/>
</dbReference>
<keyword evidence="3" id="KW-0472">Membrane</keyword>
<feature type="region of interest" description="Disordered" evidence="2">
    <location>
        <begin position="353"/>
        <end position="376"/>
    </location>
</feature>
<dbReference type="EC" id="3.1.3.16" evidence="5"/>